<evidence type="ECO:0000259" key="2">
    <source>
        <dbReference type="PROSITE" id="PS50991"/>
    </source>
</evidence>
<reference evidence="3" key="1">
    <citation type="journal article" date="2015" name="Nature">
        <title>Complex archaea that bridge the gap between prokaryotes and eukaryotes.</title>
        <authorList>
            <person name="Spang A."/>
            <person name="Saw J.H."/>
            <person name="Jorgensen S.L."/>
            <person name="Zaremba-Niedzwiedzka K."/>
            <person name="Martijn J."/>
            <person name="Lind A.E."/>
            <person name="van Eijk R."/>
            <person name="Schleper C."/>
            <person name="Guy L."/>
            <person name="Ettema T.J."/>
        </authorList>
    </citation>
    <scope>NUCLEOTIDE SEQUENCE</scope>
</reference>
<dbReference type="InterPro" id="IPR013785">
    <property type="entry name" value="Aldolase_TIM"/>
</dbReference>
<feature type="non-terminal residue" evidence="3">
    <location>
        <position position="1"/>
    </location>
</feature>
<feature type="domain" description="Pyruvate carboxyltransferase" evidence="2">
    <location>
        <begin position="1"/>
        <end position="140"/>
    </location>
</feature>
<dbReference type="InterPro" id="IPR054691">
    <property type="entry name" value="LeuA/HCS_post-cat"/>
</dbReference>
<dbReference type="PROSITE" id="PS50991">
    <property type="entry name" value="PYR_CT"/>
    <property type="match status" value="1"/>
</dbReference>
<dbReference type="Pfam" id="PF22617">
    <property type="entry name" value="HCS_D2"/>
    <property type="match status" value="1"/>
</dbReference>
<evidence type="ECO:0000313" key="3">
    <source>
        <dbReference type="EMBL" id="KKK85987.1"/>
    </source>
</evidence>
<organism evidence="3">
    <name type="scientific">marine sediment metagenome</name>
    <dbReference type="NCBI Taxonomy" id="412755"/>
    <lineage>
        <taxon>unclassified sequences</taxon>
        <taxon>metagenomes</taxon>
        <taxon>ecological metagenomes</taxon>
    </lineage>
</organism>
<dbReference type="Gene3D" id="3.20.20.70">
    <property type="entry name" value="Aldolase class I"/>
    <property type="match status" value="1"/>
</dbReference>
<dbReference type="Gene3D" id="1.10.238.260">
    <property type="match status" value="1"/>
</dbReference>
<accession>A0A0F8YX10</accession>
<dbReference type="CDD" id="cd03174">
    <property type="entry name" value="DRE_TIM_metallolyase"/>
    <property type="match status" value="1"/>
</dbReference>
<gene>
    <name evidence="3" type="ORF">LCGC14_2767740</name>
</gene>
<dbReference type="GO" id="GO:0016740">
    <property type="term" value="F:transferase activity"/>
    <property type="evidence" value="ECO:0007669"/>
    <property type="project" value="UniProtKB-KW"/>
</dbReference>
<keyword evidence="1" id="KW-0808">Transferase</keyword>
<proteinExistence type="predicted"/>
<dbReference type="Pfam" id="PF00682">
    <property type="entry name" value="HMGL-like"/>
    <property type="match status" value="1"/>
</dbReference>
<sequence length="262" mass="28805">NLCISNDIPVMFVTEDTTRAKPEDIKKLYLRAVELGAQAVCLSDTVGHATPEGTFNLVSYVREFLNDAGYKDVRIDWHGHRDRGLSLANAFAAIEADADRIHGTALGIGERCGNTPMDQLLVNLKLYGAIDRDLSAVAEYTKLTSELVGLPIPVNYPVIGDDAFRTATGVHAAAIIKAKTKGEDWADAVYSGVPAKEFGLKQKIVIGPLSGLSNVKYVLDEMNIEATDEQCHSLLNYAKEVGRMITKEEIKNYFSEYFTIKF</sequence>
<dbReference type="AlphaFoldDB" id="A0A0F8YX10"/>
<dbReference type="PANTHER" id="PTHR42880:SF1">
    <property type="entry name" value="ISOPROPYLMALATE_HOMOCITRATE_CITRAMALATE SYNTHASE FAMILY PROTEIN"/>
    <property type="match status" value="1"/>
</dbReference>
<dbReference type="PANTHER" id="PTHR42880">
    <property type="entry name" value="HOMOCITRATE SYNTHASE"/>
    <property type="match status" value="1"/>
</dbReference>
<dbReference type="SUPFAM" id="SSF51569">
    <property type="entry name" value="Aldolase"/>
    <property type="match status" value="1"/>
</dbReference>
<dbReference type="InterPro" id="IPR000891">
    <property type="entry name" value="PYR_CT"/>
</dbReference>
<comment type="caution">
    <text evidence="3">The sequence shown here is derived from an EMBL/GenBank/DDBJ whole genome shotgun (WGS) entry which is preliminary data.</text>
</comment>
<name>A0A0F8YX10_9ZZZZ</name>
<evidence type="ECO:0000256" key="1">
    <source>
        <dbReference type="ARBA" id="ARBA00022679"/>
    </source>
</evidence>
<dbReference type="EMBL" id="LAZR01051056">
    <property type="protein sequence ID" value="KKK85987.1"/>
    <property type="molecule type" value="Genomic_DNA"/>
</dbReference>
<protein>
    <recommendedName>
        <fullName evidence="2">Pyruvate carboxyltransferase domain-containing protein</fullName>
    </recommendedName>
</protein>